<name>A0A1I7WWZ0_HETBA</name>
<proteinExistence type="predicted"/>
<dbReference type="AlphaFoldDB" id="A0A1I7WWZ0"/>
<keyword evidence="2" id="KW-1185">Reference proteome</keyword>
<evidence type="ECO:0000313" key="2">
    <source>
        <dbReference type="Proteomes" id="UP000095283"/>
    </source>
</evidence>
<organism evidence="2 3">
    <name type="scientific">Heterorhabditis bacteriophora</name>
    <name type="common">Entomopathogenic nematode worm</name>
    <dbReference type="NCBI Taxonomy" id="37862"/>
    <lineage>
        <taxon>Eukaryota</taxon>
        <taxon>Metazoa</taxon>
        <taxon>Ecdysozoa</taxon>
        <taxon>Nematoda</taxon>
        <taxon>Chromadorea</taxon>
        <taxon>Rhabditida</taxon>
        <taxon>Rhabditina</taxon>
        <taxon>Rhabditomorpha</taxon>
        <taxon>Strongyloidea</taxon>
        <taxon>Heterorhabditidae</taxon>
        <taxon>Heterorhabditis</taxon>
    </lineage>
</organism>
<dbReference type="Proteomes" id="UP000095283">
    <property type="component" value="Unplaced"/>
</dbReference>
<evidence type="ECO:0000313" key="3">
    <source>
        <dbReference type="WBParaSite" id="Hba_09681"/>
    </source>
</evidence>
<protein>
    <submittedName>
        <fullName evidence="3">FBD domain-containing protein</fullName>
    </submittedName>
</protein>
<feature type="transmembrane region" description="Helical" evidence="1">
    <location>
        <begin position="158"/>
        <end position="179"/>
    </location>
</feature>
<evidence type="ECO:0000256" key="1">
    <source>
        <dbReference type="SAM" id="Phobius"/>
    </source>
</evidence>
<keyword evidence="1" id="KW-0812">Transmembrane</keyword>
<reference evidence="3" key="1">
    <citation type="submission" date="2016-11" db="UniProtKB">
        <authorList>
            <consortium name="WormBaseParasite"/>
        </authorList>
    </citation>
    <scope>IDENTIFICATION</scope>
</reference>
<accession>A0A1I7WWZ0</accession>
<keyword evidence="1" id="KW-0472">Membrane</keyword>
<keyword evidence="1" id="KW-1133">Transmembrane helix</keyword>
<dbReference type="WBParaSite" id="Hba_09681">
    <property type="protein sequence ID" value="Hba_09681"/>
    <property type="gene ID" value="Hba_09681"/>
</dbReference>
<sequence>MLLIAMLEFNDGGKITIVDRLLSSTKVSYLCIMTHNTEECCFEKFFRSPSVRKVRLCLILKHLILEGFCDFSDDDLSAIHYRLLYLEQCCLSEDALRRLLEDIVDGRRNIFIYEFNLQNNIDVERLLKDLPKTERTAEGWWNLWNLEMKLCNPISKSIIVIVITTVCNPLSFSSYFAFINIV</sequence>